<reference evidence="2" key="1">
    <citation type="submission" date="2020-01" db="EMBL/GenBank/DDBJ databases">
        <authorList>
            <consortium name="DOE Joint Genome Institute"/>
            <person name="Haridas S."/>
            <person name="Albert R."/>
            <person name="Binder M."/>
            <person name="Bloem J."/>
            <person name="Labutti K."/>
            <person name="Salamov A."/>
            <person name="Andreopoulos B."/>
            <person name="Baker S.E."/>
            <person name="Barry K."/>
            <person name="Bills G."/>
            <person name="Bluhm B.H."/>
            <person name="Cannon C."/>
            <person name="Castanera R."/>
            <person name="Culley D.E."/>
            <person name="Daum C."/>
            <person name="Ezra D."/>
            <person name="Gonzalez J.B."/>
            <person name="Henrissat B."/>
            <person name="Kuo A."/>
            <person name="Liang C."/>
            <person name="Lipzen A."/>
            <person name="Lutzoni F."/>
            <person name="Magnuson J."/>
            <person name="Mondo S."/>
            <person name="Nolan M."/>
            <person name="Ohm R."/>
            <person name="Pangilinan J."/>
            <person name="Park H.-J."/>
            <person name="Ramirez L."/>
            <person name="Alfaro M."/>
            <person name="Sun H."/>
            <person name="Tritt A."/>
            <person name="Yoshinaga Y."/>
            <person name="Zwiers L.-H."/>
            <person name="Turgeon B.G."/>
            <person name="Goodwin S.B."/>
            <person name="Spatafora J.W."/>
            <person name="Crous P.W."/>
            <person name="Grigoriev I.V."/>
        </authorList>
    </citation>
    <scope>NUCLEOTIDE SEQUENCE</scope>
    <source>
        <strain evidence="2">IPT5</strain>
    </source>
</reference>
<evidence type="ECO:0000256" key="1">
    <source>
        <dbReference type="SAM" id="MobiDB-lite"/>
    </source>
</evidence>
<dbReference type="EMBL" id="MU006301">
    <property type="protein sequence ID" value="KAF2851765.1"/>
    <property type="molecule type" value="Genomic_DNA"/>
</dbReference>
<evidence type="ECO:0000313" key="3">
    <source>
        <dbReference type="Proteomes" id="UP000799423"/>
    </source>
</evidence>
<keyword evidence="3" id="KW-1185">Reference proteome</keyword>
<dbReference type="AlphaFoldDB" id="A0A6A7BBI0"/>
<proteinExistence type="predicted"/>
<feature type="region of interest" description="Disordered" evidence="1">
    <location>
        <begin position="18"/>
        <end position="41"/>
    </location>
</feature>
<dbReference type="Proteomes" id="UP000799423">
    <property type="component" value="Unassembled WGS sequence"/>
</dbReference>
<organism evidence="2 3">
    <name type="scientific">Plenodomus tracheiphilus IPT5</name>
    <dbReference type="NCBI Taxonomy" id="1408161"/>
    <lineage>
        <taxon>Eukaryota</taxon>
        <taxon>Fungi</taxon>
        <taxon>Dikarya</taxon>
        <taxon>Ascomycota</taxon>
        <taxon>Pezizomycotina</taxon>
        <taxon>Dothideomycetes</taxon>
        <taxon>Pleosporomycetidae</taxon>
        <taxon>Pleosporales</taxon>
        <taxon>Pleosporineae</taxon>
        <taxon>Leptosphaeriaceae</taxon>
        <taxon>Plenodomus</taxon>
    </lineage>
</organism>
<sequence>MLPRITCILHGHPWHSVPIESPSSRHENHTQPSQPTPPWQCRCVISGPRSRRTQTIAQLARMFKTNRTMVEVMNAFCKSTHEDGIHRRRAREGSYLYTSGSPLPGDRSGFPP</sequence>
<evidence type="ECO:0000313" key="2">
    <source>
        <dbReference type="EMBL" id="KAF2851765.1"/>
    </source>
</evidence>
<gene>
    <name evidence="2" type="ORF">T440DRAFT_57802</name>
</gene>
<name>A0A6A7BBI0_9PLEO</name>
<feature type="region of interest" description="Disordered" evidence="1">
    <location>
        <begin position="82"/>
        <end position="112"/>
    </location>
</feature>
<accession>A0A6A7BBI0</accession>
<protein>
    <submittedName>
        <fullName evidence="2">Uncharacterized protein</fullName>
    </submittedName>
</protein>